<dbReference type="EMBL" id="JBAHYK010002048">
    <property type="protein sequence ID" value="KAL0565995.1"/>
    <property type="molecule type" value="Genomic_DNA"/>
</dbReference>
<keyword evidence="1" id="KW-0175">Coiled coil</keyword>
<name>A0ABR3ESY1_9AGAR</name>
<dbReference type="Gene3D" id="1.10.287.2610">
    <property type="match status" value="1"/>
</dbReference>
<proteinExistence type="predicted"/>
<sequence length="172" mass="19339">MNTSDIMVEIAMKSKEVDTVVRQVVEDIKKREWQDKELLEGMMPVFLEAKELRSELAVIKEELAETKVRLNAAKTAGISEAESSIKCLESELDRLKNRDEINNHQLQNALARGAKLALMSMHNILPLLSDTTNDLTSSFNTLSEAVNGLPSEGRNVILGCLRPFKDSVYWVH</sequence>
<keyword evidence="3" id="KW-1185">Reference proteome</keyword>
<dbReference type="Proteomes" id="UP001465976">
    <property type="component" value="Unassembled WGS sequence"/>
</dbReference>
<evidence type="ECO:0000256" key="1">
    <source>
        <dbReference type="SAM" id="Coils"/>
    </source>
</evidence>
<feature type="coiled-coil region" evidence="1">
    <location>
        <begin position="49"/>
        <end position="98"/>
    </location>
</feature>
<protein>
    <submittedName>
        <fullName evidence="2">Uncharacterized protein</fullName>
    </submittedName>
</protein>
<reference evidence="2 3" key="1">
    <citation type="submission" date="2024-02" db="EMBL/GenBank/DDBJ databases">
        <title>A draft genome for the cacao thread blight pathogen Marasmius crinis-equi.</title>
        <authorList>
            <person name="Cohen S.P."/>
            <person name="Baruah I.K."/>
            <person name="Amoako-Attah I."/>
            <person name="Bukari Y."/>
            <person name="Meinhardt L.W."/>
            <person name="Bailey B.A."/>
        </authorList>
    </citation>
    <scope>NUCLEOTIDE SEQUENCE [LARGE SCALE GENOMIC DNA]</scope>
    <source>
        <strain evidence="2 3">GH-76</strain>
    </source>
</reference>
<accession>A0ABR3ESY1</accession>
<comment type="caution">
    <text evidence="2">The sequence shown here is derived from an EMBL/GenBank/DDBJ whole genome shotgun (WGS) entry which is preliminary data.</text>
</comment>
<gene>
    <name evidence="2" type="ORF">V5O48_016022</name>
</gene>
<evidence type="ECO:0000313" key="3">
    <source>
        <dbReference type="Proteomes" id="UP001465976"/>
    </source>
</evidence>
<evidence type="ECO:0000313" key="2">
    <source>
        <dbReference type="EMBL" id="KAL0565995.1"/>
    </source>
</evidence>
<organism evidence="2 3">
    <name type="scientific">Marasmius crinis-equi</name>
    <dbReference type="NCBI Taxonomy" id="585013"/>
    <lineage>
        <taxon>Eukaryota</taxon>
        <taxon>Fungi</taxon>
        <taxon>Dikarya</taxon>
        <taxon>Basidiomycota</taxon>
        <taxon>Agaricomycotina</taxon>
        <taxon>Agaricomycetes</taxon>
        <taxon>Agaricomycetidae</taxon>
        <taxon>Agaricales</taxon>
        <taxon>Marasmiineae</taxon>
        <taxon>Marasmiaceae</taxon>
        <taxon>Marasmius</taxon>
    </lineage>
</organism>